<dbReference type="EMBL" id="QOQW01000002">
    <property type="protein sequence ID" value="RCK81446.1"/>
    <property type="molecule type" value="Genomic_DNA"/>
</dbReference>
<evidence type="ECO:0000259" key="7">
    <source>
        <dbReference type="PROSITE" id="PS50893"/>
    </source>
</evidence>
<evidence type="ECO:0000256" key="6">
    <source>
        <dbReference type="SAM" id="MobiDB-lite"/>
    </source>
</evidence>
<name>A0A367ZTR7_9BACT</name>
<dbReference type="Proteomes" id="UP000252355">
    <property type="component" value="Unassembled WGS sequence"/>
</dbReference>
<dbReference type="Pfam" id="PF00005">
    <property type="entry name" value="ABC_tran"/>
    <property type="match status" value="1"/>
</dbReference>
<keyword evidence="3" id="KW-0547">Nucleotide-binding</keyword>
<protein>
    <submittedName>
        <fullName evidence="8">Branched-chain amino acid transport ATP-binding protein LivF</fullName>
    </submittedName>
</protein>
<dbReference type="AlphaFoldDB" id="A0A367ZTR7"/>
<reference evidence="8 9" key="1">
    <citation type="submission" date="2018-05" db="EMBL/GenBank/DDBJ databases">
        <title>A metagenomic window into the 2 km-deep terrestrial subsurface aquifer revealed taxonomically and functionally diverse microbial community comprising novel uncultured bacterial lineages.</title>
        <authorList>
            <person name="Kadnikov V.V."/>
            <person name="Mardanov A.V."/>
            <person name="Beletsky A.V."/>
            <person name="Banks D."/>
            <person name="Pimenov N.V."/>
            <person name="Frank Y.A."/>
            <person name="Karnachuk O.V."/>
            <person name="Ravin N.V."/>
        </authorList>
    </citation>
    <scope>NUCLEOTIDE SEQUENCE [LARGE SCALE GENOMIC DNA]</scope>
    <source>
        <strain evidence="8">BY5</strain>
    </source>
</reference>
<feature type="domain" description="ABC transporter" evidence="7">
    <location>
        <begin position="39"/>
        <end position="271"/>
    </location>
</feature>
<dbReference type="CDD" id="cd03224">
    <property type="entry name" value="ABC_TM1139_LivF_branched"/>
    <property type="match status" value="1"/>
</dbReference>
<evidence type="ECO:0000313" key="8">
    <source>
        <dbReference type="EMBL" id="RCK81446.1"/>
    </source>
</evidence>
<dbReference type="GO" id="GO:0016887">
    <property type="term" value="F:ATP hydrolysis activity"/>
    <property type="evidence" value="ECO:0007669"/>
    <property type="project" value="InterPro"/>
</dbReference>
<dbReference type="InterPro" id="IPR027417">
    <property type="entry name" value="P-loop_NTPase"/>
</dbReference>
<keyword evidence="2" id="KW-0813">Transport</keyword>
<evidence type="ECO:0000256" key="2">
    <source>
        <dbReference type="ARBA" id="ARBA00022448"/>
    </source>
</evidence>
<dbReference type="PANTHER" id="PTHR43820:SF4">
    <property type="entry name" value="HIGH-AFFINITY BRANCHED-CHAIN AMINO ACID TRANSPORT ATP-BINDING PROTEIN LIVF"/>
    <property type="match status" value="1"/>
</dbReference>
<keyword evidence="4 8" id="KW-0067">ATP-binding</keyword>
<dbReference type="PROSITE" id="PS50893">
    <property type="entry name" value="ABC_TRANSPORTER_2"/>
    <property type="match status" value="1"/>
</dbReference>
<dbReference type="InterPro" id="IPR003593">
    <property type="entry name" value="AAA+_ATPase"/>
</dbReference>
<evidence type="ECO:0000256" key="3">
    <source>
        <dbReference type="ARBA" id="ARBA00022741"/>
    </source>
</evidence>
<dbReference type="GO" id="GO:0015658">
    <property type="term" value="F:branched-chain amino acid transmembrane transporter activity"/>
    <property type="evidence" value="ECO:0007669"/>
    <property type="project" value="TreeGrafter"/>
</dbReference>
<evidence type="ECO:0000256" key="5">
    <source>
        <dbReference type="ARBA" id="ARBA00022970"/>
    </source>
</evidence>
<accession>A0A367ZTR7</accession>
<organism evidence="8 9">
    <name type="scientific">Candidatus Ozemobacter sibiricus</name>
    <dbReference type="NCBI Taxonomy" id="2268124"/>
    <lineage>
        <taxon>Bacteria</taxon>
        <taxon>Candidatus Ozemobacteria</taxon>
        <taxon>Candidatus Ozemobacterales</taxon>
        <taxon>Candidatus Ozemobacteraceae</taxon>
        <taxon>Candidatus Ozemobacter</taxon>
    </lineage>
</organism>
<comment type="similarity">
    <text evidence="1">Belongs to the ABC transporter superfamily.</text>
</comment>
<dbReference type="Gene3D" id="3.40.50.300">
    <property type="entry name" value="P-loop containing nucleotide triphosphate hydrolases"/>
    <property type="match status" value="1"/>
</dbReference>
<dbReference type="SUPFAM" id="SSF52540">
    <property type="entry name" value="P-loop containing nucleoside triphosphate hydrolases"/>
    <property type="match status" value="1"/>
</dbReference>
<dbReference type="GO" id="GO:0005524">
    <property type="term" value="F:ATP binding"/>
    <property type="evidence" value="ECO:0007669"/>
    <property type="project" value="UniProtKB-KW"/>
</dbReference>
<dbReference type="GO" id="GO:0015807">
    <property type="term" value="P:L-amino acid transport"/>
    <property type="evidence" value="ECO:0007669"/>
    <property type="project" value="TreeGrafter"/>
</dbReference>
<keyword evidence="5" id="KW-0029">Amino-acid transport</keyword>
<sequence length="271" mass="28353">MANGAGQAVLDRPGAGRTDAASPRPGAAGGGSAPAAALLEVEGLVCRYDQIPVLHGVSLRVMPGELVAMVGANGAGKSTLLRTIAGLMTPVAGTIRFAGESIGGEPAHRVLPRGISYVPEGRRLFPKLTVRENLELGAYACPDRQAVEQRLAAMMELFPILRERADQTAETMSGGEQQMCAIARGLMSAPRLLLIDELSLGLMPAMVEKVLAAVVAVRQAGTTVVLVEQMVQEALEIADRGYVLQVGRVVAEGAARDLLAAPEVRRAYLGL</sequence>
<comment type="caution">
    <text evidence="8">The sequence shown here is derived from an EMBL/GenBank/DDBJ whole genome shotgun (WGS) entry which is preliminary data.</text>
</comment>
<dbReference type="InterPro" id="IPR052156">
    <property type="entry name" value="BCAA_Transport_ATP-bd_LivF"/>
</dbReference>
<gene>
    <name evidence="8" type="ORF">OZSIB_2315</name>
</gene>
<evidence type="ECO:0000256" key="1">
    <source>
        <dbReference type="ARBA" id="ARBA00005417"/>
    </source>
</evidence>
<dbReference type="SMART" id="SM00382">
    <property type="entry name" value="AAA"/>
    <property type="match status" value="1"/>
</dbReference>
<feature type="region of interest" description="Disordered" evidence="6">
    <location>
        <begin position="1"/>
        <end position="32"/>
    </location>
</feature>
<proteinExistence type="inferred from homology"/>
<evidence type="ECO:0000313" key="9">
    <source>
        <dbReference type="Proteomes" id="UP000252355"/>
    </source>
</evidence>
<evidence type="ECO:0000256" key="4">
    <source>
        <dbReference type="ARBA" id="ARBA00022840"/>
    </source>
</evidence>
<dbReference type="InterPro" id="IPR003439">
    <property type="entry name" value="ABC_transporter-like_ATP-bd"/>
</dbReference>
<dbReference type="PANTHER" id="PTHR43820">
    <property type="entry name" value="HIGH-AFFINITY BRANCHED-CHAIN AMINO ACID TRANSPORT ATP-BINDING PROTEIN LIVF"/>
    <property type="match status" value="1"/>
</dbReference>